<evidence type="ECO:0000313" key="4">
    <source>
        <dbReference type="Proteomes" id="UP000233618"/>
    </source>
</evidence>
<dbReference type="Pfam" id="PF18291">
    <property type="entry name" value="HU-HIG"/>
    <property type="match status" value="1"/>
</dbReference>
<dbReference type="Gene3D" id="4.10.520.10">
    <property type="entry name" value="IHF-like DNA-binding proteins"/>
    <property type="match status" value="1"/>
</dbReference>
<organism evidence="3 4">
    <name type="scientific">Labilibaculum manganireducens</name>
    <dbReference type="NCBI Taxonomy" id="1940525"/>
    <lineage>
        <taxon>Bacteria</taxon>
        <taxon>Pseudomonadati</taxon>
        <taxon>Bacteroidota</taxon>
        <taxon>Bacteroidia</taxon>
        <taxon>Marinilabiliales</taxon>
        <taxon>Marinifilaceae</taxon>
        <taxon>Labilibaculum</taxon>
    </lineage>
</organism>
<evidence type="ECO:0000259" key="2">
    <source>
        <dbReference type="Pfam" id="PF18291"/>
    </source>
</evidence>
<keyword evidence="1" id="KW-0238">DNA-binding</keyword>
<dbReference type="GO" id="GO:0003677">
    <property type="term" value="F:DNA binding"/>
    <property type="evidence" value="ECO:0007669"/>
    <property type="project" value="UniProtKB-KW"/>
</dbReference>
<name>A0A2N3HU84_9BACT</name>
<evidence type="ECO:0000256" key="1">
    <source>
        <dbReference type="ARBA" id="ARBA00023125"/>
    </source>
</evidence>
<dbReference type="AlphaFoldDB" id="A0A2N3HU84"/>
<proteinExistence type="predicted"/>
<comment type="caution">
    <text evidence="3">The sequence shown here is derived from an EMBL/GenBank/DDBJ whole genome shotgun (WGS) entry which is preliminary data.</text>
</comment>
<feature type="domain" description="HU" evidence="2">
    <location>
        <begin position="1"/>
        <end position="124"/>
    </location>
</feature>
<reference evidence="3 4" key="1">
    <citation type="journal article" date="2017" name="Front. Microbiol.">
        <title>Labilibaculum manganireducens gen. nov., sp. nov. and Labilibaculum filiforme sp. nov., Novel Bacteroidetes Isolated from Subsurface Sediments of the Baltic Sea.</title>
        <authorList>
            <person name="Vandieken V."/>
            <person name="Marshall I.P."/>
            <person name="Niemann H."/>
            <person name="Engelen B."/>
            <person name="Cypionka H."/>
        </authorList>
    </citation>
    <scope>NUCLEOTIDE SEQUENCE [LARGE SCALE GENOMIC DNA]</scope>
    <source>
        <strain evidence="3 4">59.10-2M</strain>
    </source>
</reference>
<protein>
    <recommendedName>
        <fullName evidence="2">HU domain-containing protein</fullName>
    </recommendedName>
</protein>
<accession>A0A2N3HU84</accession>
<dbReference type="InterPro" id="IPR041607">
    <property type="entry name" value="HU-HIG"/>
</dbReference>
<evidence type="ECO:0000313" key="3">
    <source>
        <dbReference type="EMBL" id="PKQ61626.1"/>
    </source>
</evidence>
<dbReference type="SUPFAM" id="SSF47729">
    <property type="entry name" value="IHF-like DNA-binding proteins"/>
    <property type="match status" value="1"/>
</dbReference>
<dbReference type="Proteomes" id="UP000233618">
    <property type="component" value="Unassembled WGS sequence"/>
</dbReference>
<gene>
    <name evidence="3" type="ORF">BZG01_18960</name>
</gene>
<sequence>MSINYKVIPQKKTRKPEDPAKFYASLNTKGRRNICYIAEEIADRSSLNKMDVLFVIEGFLQIVPKTLKDGYTVDFGDFGNMGVVAKSNSVEKEENFNSSYIEGVKVAFRPGKLFKEELAKVEFVKISVPEGKAVVAEEVYFLLDLIKSRLFYNKNLTLFD</sequence>
<keyword evidence="4" id="KW-1185">Reference proteome</keyword>
<dbReference type="InterPro" id="IPR010992">
    <property type="entry name" value="IHF-like_DNA-bd_dom_sf"/>
</dbReference>
<dbReference type="RefSeq" id="WP_101311424.1">
    <property type="nucleotide sequence ID" value="NZ_MVDE01000043.1"/>
</dbReference>
<dbReference type="EMBL" id="MVDE01000043">
    <property type="protein sequence ID" value="PKQ61626.1"/>
    <property type="molecule type" value="Genomic_DNA"/>
</dbReference>